<feature type="non-terminal residue" evidence="1">
    <location>
        <position position="1"/>
    </location>
</feature>
<sequence length="250" mass="27715">MKRGEANQKYVGAIFKGYIHPLMRSSSLSLQMLAVQFISNWLPIMTEDATVLGIETLQAGLKETKHLNAPGFDLGMWKKEMQALERRKMQSTIKLSLRSALLRQLLSVPGTFSRLTPVPDHPGFFIEVNSSMMHTKGIVVNLPVHPKSSVRLTRLLPSIPGVPQGVTTIPPIFMDPMWAEKQRPPGVRYEYLERTGQVPGLPFGFTYAPGGLVEVERGPRTQEMEAKDMRAAVLAAEREAANRGRGVTPG</sequence>
<reference evidence="1" key="1">
    <citation type="submission" date="2020-05" db="EMBL/GenBank/DDBJ databases">
        <title>Phylogenomic resolution of chytrid fungi.</title>
        <authorList>
            <person name="Stajich J.E."/>
            <person name="Amses K."/>
            <person name="Simmons R."/>
            <person name="Seto K."/>
            <person name="Myers J."/>
            <person name="Bonds A."/>
            <person name="Quandt C.A."/>
            <person name="Barry K."/>
            <person name="Liu P."/>
            <person name="Grigoriev I."/>
            <person name="Longcore J.E."/>
            <person name="James T.Y."/>
        </authorList>
    </citation>
    <scope>NUCLEOTIDE SEQUENCE</scope>
    <source>
        <strain evidence="1">JEL0318</strain>
    </source>
</reference>
<proteinExistence type="predicted"/>
<name>A0AAD5S129_9FUNG</name>
<evidence type="ECO:0000313" key="2">
    <source>
        <dbReference type="Proteomes" id="UP001212841"/>
    </source>
</evidence>
<dbReference type="Proteomes" id="UP001212841">
    <property type="component" value="Unassembled WGS sequence"/>
</dbReference>
<comment type="caution">
    <text evidence="1">The sequence shown here is derived from an EMBL/GenBank/DDBJ whole genome shotgun (WGS) entry which is preliminary data.</text>
</comment>
<organism evidence="1 2">
    <name type="scientific">Rhizophlyctis rosea</name>
    <dbReference type="NCBI Taxonomy" id="64517"/>
    <lineage>
        <taxon>Eukaryota</taxon>
        <taxon>Fungi</taxon>
        <taxon>Fungi incertae sedis</taxon>
        <taxon>Chytridiomycota</taxon>
        <taxon>Chytridiomycota incertae sedis</taxon>
        <taxon>Chytridiomycetes</taxon>
        <taxon>Rhizophlyctidales</taxon>
        <taxon>Rhizophlyctidaceae</taxon>
        <taxon>Rhizophlyctis</taxon>
    </lineage>
</organism>
<protein>
    <submittedName>
        <fullName evidence="1">Uncharacterized protein</fullName>
    </submittedName>
</protein>
<dbReference type="EMBL" id="JADGJD010003258">
    <property type="protein sequence ID" value="KAJ3024594.1"/>
    <property type="molecule type" value="Genomic_DNA"/>
</dbReference>
<keyword evidence="2" id="KW-1185">Reference proteome</keyword>
<accession>A0AAD5S129</accession>
<dbReference type="AlphaFoldDB" id="A0AAD5S129"/>
<evidence type="ECO:0000313" key="1">
    <source>
        <dbReference type="EMBL" id="KAJ3024594.1"/>
    </source>
</evidence>
<gene>
    <name evidence="1" type="ORF">HK097_006879</name>
</gene>